<dbReference type="Proteomes" id="UP000216438">
    <property type="component" value="Chromosome"/>
</dbReference>
<organism evidence="8 9">
    <name type="scientific">Candidatus Hamiltonella defensa</name>
    <name type="common">Bemisia tabaci</name>
    <dbReference type="NCBI Taxonomy" id="672795"/>
    <lineage>
        <taxon>Bacteria</taxon>
        <taxon>Pseudomonadati</taxon>
        <taxon>Pseudomonadota</taxon>
        <taxon>Gammaproteobacteria</taxon>
        <taxon>Enterobacterales</taxon>
        <taxon>Enterobacteriaceae</taxon>
        <taxon>aphid secondary symbionts</taxon>
        <taxon>Candidatus Williamhamiltonella</taxon>
    </lineage>
</organism>
<dbReference type="EMBL" id="CP016303">
    <property type="protein sequence ID" value="ASX25734.1"/>
    <property type="molecule type" value="Genomic_DNA"/>
</dbReference>
<dbReference type="InterPro" id="IPR050297">
    <property type="entry name" value="LipidA_mod_glycosyltrf_83"/>
</dbReference>
<keyword evidence="3" id="KW-0328">Glycosyltransferase</keyword>
<dbReference type="PANTHER" id="PTHR33908">
    <property type="entry name" value="MANNOSYLTRANSFERASE YKCB-RELATED"/>
    <property type="match status" value="1"/>
</dbReference>
<dbReference type="GO" id="GO:0005886">
    <property type="term" value="C:plasma membrane"/>
    <property type="evidence" value="ECO:0007669"/>
    <property type="project" value="UniProtKB-SubCell"/>
</dbReference>
<evidence type="ECO:0000256" key="5">
    <source>
        <dbReference type="ARBA" id="ARBA00022692"/>
    </source>
</evidence>
<keyword evidence="4" id="KW-0808">Transferase</keyword>
<evidence type="ECO:0000313" key="9">
    <source>
        <dbReference type="Proteomes" id="UP000216438"/>
    </source>
</evidence>
<keyword evidence="2" id="KW-1003">Cell membrane</keyword>
<keyword evidence="5" id="KW-0812">Transmembrane</keyword>
<gene>
    <name evidence="8" type="ORF">BA171_00740</name>
</gene>
<evidence type="ECO:0000256" key="1">
    <source>
        <dbReference type="ARBA" id="ARBA00004651"/>
    </source>
</evidence>
<evidence type="ECO:0000256" key="2">
    <source>
        <dbReference type="ARBA" id="ARBA00022475"/>
    </source>
</evidence>
<sequence>MYILFFFYVLLGIFGRFPWKADEPYFFDISWNMVIHNAWLVPHVGDFPFMEKPPFMAWIGAFFIKILPFLPAHESSRFAVVLCICITVWAFLLASRCLHEEISCKKCGPNLTTMPILGNWQMNALCLLVGTLGFVEHIHKFTADLGQLAGAMMALSALILVASPTSEKRPGYYGSLFGSGIGVAFLSKGLFILCILVLSVCIFLVAFSDFRHRLSLKFSFFSTLTASPFLLIWPWLIYRTHPNLFNEWFWVNNIGRFSGSARLGGNDVTYVNKFVSILFNGAPTSLFLLAGLALLLFRLLRSWSCKLKTTQEKNSIYPAIKTRGYYVAIVFLITGLCTLFVSASMRDIYLLPILPAMILVALPFLHLMESINLKWQKGLNIFFFMMLLIILMTWINLGYNGEARLLGLIWNNVSDVLLLPFVLHTNGMLVALVCFLIICWCRVVRQNDKNIIRSWGCGLAILWSTTALLLIPWIDASRSYEQTFLSMNSVMANHNGCLITEGLGESEIGMLHYVTSKAGISMTFFEKKYSNITENSTLDLFENRSESCELDSPEAATRPPGWCTKADRDGKHTGLSGKVKEKLQPAADFLTSALLPRCAFLLVLDEIKFPQKNISPIWTPIWSGGRPTDEKGFTLYYKGL</sequence>
<comment type="subcellular location">
    <subcellularLocation>
        <location evidence="1">Cell membrane</location>
        <topology evidence="1">Multi-pass membrane protein</topology>
    </subcellularLocation>
</comment>
<dbReference type="RefSeq" id="WP_016857232.1">
    <property type="nucleotide sequence ID" value="NZ_CP016303.1"/>
</dbReference>
<dbReference type="GO" id="GO:0016763">
    <property type="term" value="F:pentosyltransferase activity"/>
    <property type="evidence" value="ECO:0007669"/>
    <property type="project" value="TreeGrafter"/>
</dbReference>
<keyword evidence="6" id="KW-1133">Transmembrane helix</keyword>
<reference evidence="9" key="1">
    <citation type="submission" date="2016-06" db="EMBL/GenBank/DDBJ databases">
        <authorList>
            <person name="Chen W."/>
            <person name="Hasegawa D.K."/>
        </authorList>
    </citation>
    <scope>NUCLEOTIDE SEQUENCE [LARGE SCALE GENOMIC DNA]</scope>
    <source>
        <strain evidence="9">MEAM1</strain>
    </source>
</reference>
<evidence type="ECO:0000256" key="4">
    <source>
        <dbReference type="ARBA" id="ARBA00022679"/>
    </source>
</evidence>
<evidence type="ECO:0000313" key="8">
    <source>
        <dbReference type="EMBL" id="ASX25734.1"/>
    </source>
</evidence>
<evidence type="ECO:0000256" key="7">
    <source>
        <dbReference type="ARBA" id="ARBA00023136"/>
    </source>
</evidence>
<dbReference type="AlphaFoldDB" id="A0A249DW28"/>
<dbReference type="OrthoDB" id="9775035at2"/>
<accession>A0A249DW28</accession>
<dbReference type="GO" id="GO:0009103">
    <property type="term" value="P:lipopolysaccharide biosynthetic process"/>
    <property type="evidence" value="ECO:0007669"/>
    <property type="project" value="UniProtKB-ARBA"/>
</dbReference>
<reference evidence="8 9" key="2">
    <citation type="submission" date="2017-09" db="EMBL/GenBank/DDBJ databases">
        <title>The genome of whitefly Bemisia tabaci, a global crop pest, provides novel insights into virus transmission, host adaptation and insecticide resistance.</title>
        <authorList>
            <person name="Kaur N."/>
            <person name="Kliot A."/>
            <person name="Pinheiro P.V."/>
            <person name="Luan J."/>
            <person name="Zheng Y."/>
            <person name="Liu W."/>
            <person name="Sun H."/>
            <person name="Yang X."/>
            <person name="Xu Y."/>
            <person name="Luo Y."/>
            <person name="Kruse A."/>
            <person name="Fisher T.W."/>
            <person name="Nelson D.R."/>
            <person name="Elimelech M."/>
            <person name="MacCoss M."/>
            <person name="Johnson R."/>
            <person name="Cohen E."/>
            <person name="Hunter W.B."/>
            <person name="Brown J.K."/>
            <person name="Jander G."/>
            <person name="Cilia M."/>
            <person name="Douglas A.E."/>
            <person name="Ghanim M."/>
            <person name="Simmons A.M."/>
            <person name="Wintermantel W.M."/>
            <person name="Ling K.-S."/>
            <person name="Fei Z."/>
        </authorList>
    </citation>
    <scope>NUCLEOTIDE SEQUENCE [LARGE SCALE GENOMIC DNA]</scope>
    <source>
        <strain evidence="8 9">MEAM1</strain>
    </source>
</reference>
<proteinExistence type="predicted"/>
<name>A0A249DW28_9ENTR</name>
<keyword evidence="7" id="KW-0472">Membrane</keyword>
<evidence type="ECO:0000256" key="6">
    <source>
        <dbReference type="ARBA" id="ARBA00022989"/>
    </source>
</evidence>
<evidence type="ECO:0000256" key="3">
    <source>
        <dbReference type="ARBA" id="ARBA00022676"/>
    </source>
</evidence>
<protein>
    <submittedName>
        <fullName evidence="8">Uncharacterized protein</fullName>
    </submittedName>
</protein>
<dbReference type="PANTHER" id="PTHR33908:SF11">
    <property type="entry name" value="MEMBRANE PROTEIN"/>
    <property type="match status" value="1"/>
</dbReference>